<keyword evidence="1" id="KW-0540">Nuclease</keyword>
<dbReference type="Proteomes" id="UP000437446">
    <property type="component" value="Unassembled WGS sequence"/>
</dbReference>
<sequence>MVSAINRLDRDSVYNYIYTGTKDVIKIHSIQMPEGPIKIKRWNPYKGETEITSKVDPISSEMIWRIANAFVPERPINFDRVLGGSYNTRSALEALMAHTPEFYYCYPGRIQNINGMISVKKGHKHLMWKPDVPHTANMIVEAKTDIEISEIPSQEVIYESLSLPQHLSENPLDIKIKRRHAQIQIALYFIGKQLGYKTWIAENDKGLEYQNKKICEYEGILSSLKDNTLLSNFSNDIVDKARLIDCIWFDSNKSIPAVMEVEHTTGVTSGLNRMKIFRDLIPSIKTRYVIVASDDDRNKVIEKAGVEHFKDLEVRFFSYSAVEELYALCQRRKLRGITENFLECYMESVTL</sequence>
<keyword evidence="1" id="KW-0378">Hydrolase</keyword>
<protein>
    <submittedName>
        <fullName evidence="1">Restriction endonuclease</fullName>
    </submittedName>
</protein>
<dbReference type="AlphaFoldDB" id="A0A7K1HJE7"/>
<comment type="caution">
    <text evidence="1">The sequence shown here is derived from an EMBL/GenBank/DDBJ whole genome shotgun (WGS) entry which is preliminary data.</text>
</comment>
<evidence type="ECO:0000313" key="1">
    <source>
        <dbReference type="EMBL" id="MTU30702.1"/>
    </source>
</evidence>
<proteinExistence type="predicted"/>
<dbReference type="EMBL" id="WNCR01000010">
    <property type="protein sequence ID" value="MTU30702.1"/>
    <property type="molecule type" value="Genomic_DNA"/>
</dbReference>
<keyword evidence="1" id="KW-0255">Endonuclease</keyword>
<organism evidence="1 2">
    <name type="scientific">Parabacteroides merdae</name>
    <dbReference type="NCBI Taxonomy" id="46503"/>
    <lineage>
        <taxon>Bacteria</taxon>
        <taxon>Pseudomonadati</taxon>
        <taxon>Bacteroidota</taxon>
        <taxon>Bacteroidia</taxon>
        <taxon>Bacteroidales</taxon>
        <taxon>Tannerellaceae</taxon>
        <taxon>Parabacteroides</taxon>
    </lineage>
</organism>
<gene>
    <name evidence="1" type="ORF">GMD66_16075</name>
</gene>
<name>A0A7K1HJE7_9BACT</name>
<dbReference type="GO" id="GO:0004519">
    <property type="term" value="F:endonuclease activity"/>
    <property type="evidence" value="ECO:0007669"/>
    <property type="project" value="UniProtKB-KW"/>
</dbReference>
<accession>A0A7K1HJE7</accession>
<reference evidence="1 2" key="1">
    <citation type="journal article" date="2019" name="Nat. Med.">
        <title>A library of human gut bacterial isolates paired with longitudinal multiomics data enables mechanistic microbiome research.</title>
        <authorList>
            <person name="Poyet M."/>
            <person name="Groussin M."/>
            <person name="Gibbons S.M."/>
            <person name="Avila-Pacheco J."/>
            <person name="Jiang X."/>
            <person name="Kearney S.M."/>
            <person name="Perrotta A.R."/>
            <person name="Berdy B."/>
            <person name="Zhao S."/>
            <person name="Lieberman T.D."/>
            <person name="Swanson P.K."/>
            <person name="Smith M."/>
            <person name="Roesemann S."/>
            <person name="Alexander J.E."/>
            <person name="Rich S.A."/>
            <person name="Livny J."/>
            <person name="Vlamakis H."/>
            <person name="Clish C."/>
            <person name="Bullock K."/>
            <person name="Deik A."/>
            <person name="Scott J."/>
            <person name="Pierce K.A."/>
            <person name="Xavier R.J."/>
            <person name="Alm E.J."/>
        </authorList>
    </citation>
    <scope>NUCLEOTIDE SEQUENCE [LARGE SCALE GENOMIC DNA]</scope>
    <source>
        <strain evidence="1 2">BIOML-A25</strain>
    </source>
</reference>
<evidence type="ECO:0000313" key="2">
    <source>
        <dbReference type="Proteomes" id="UP000437446"/>
    </source>
</evidence>